<keyword evidence="1" id="KW-0175">Coiled coil</keyword>
<gene>
    <name evidence="2" type="ORF">DCAF_LOCUS27473</name>
</gene>
<sequence>MPAERAPVKRYLLPRKKITNSLSPCDVVVCTLLKFDKEQTEQIPCDKYSKNVQSKPFLWKGSGIGPASGVTIAKLKATVASETLKNEEFEESLRQMTQLMKQIKKKTRRLKQQRLN</sequence>
<name>A0AAV1SU42_9ROSI</name>
<evidence type="ECO:0000256" key="1">
    <source>
        <dbReference type="SAM" id="Coils"/>
    </source>
</evidence>
<dbReference type="EMBL" id="CAWUPB010001197">
    <property type="protein sequence ID" value="CAK7357189.1"/>
    <property type="molecule type" value="Genomic_DNA"/>
</dbReference>
<evidence type="ECO:0000313" key="2">
    <source>
        <dbReference type="EMBL" id="CAK7357189.1"/>
    </source>
</evidence>
<evidence type="ECO:0000313" key="3">
    <source>
        <dbReference type="Proteomes" id="UP001314170"/>
    </source>
</evidence>
<feature type="coiled-coil region" evidence="1">
    <location>
        <begin position="72"/>
        <end position="116"/>
    </location>
</feature>
<reference evidence="2 3" key="1">
    <citation type="submission" date="2024-01" db="EMBL/GenBank/DDBJ databases">
        <authorList>
            <person name="Waweru B."/>
        </authorList>
    </citation>
    <scope>NUCLEOTIDE SEQUENCE [LARGE SCALE GENOMIC DNA]</scope>
</reference>
<dbReference type="Proteomes" id="UP001314170">
    <property type="component" value="Unassembled WGS sequence"/>
</dbReference>
<comment type="caution">
    <text evidence="2">The sequence shown here is derived from an EMBL/GenBank/DDBJ whole genome shotgun (WGS) entry which is preliminary data.</text>
</comment>
<accession>A0AAV1SU42</accession>
<proteinExistence type="predicted"/>
<keyword evidence="3" id="KW-1185">Reference proteome</keyword>
<protein>
    <recommendedName>
        <fullName evidence="4">Ribosomal protein L11</fullName>
    </recommendedName>
</protein>
<evidence type="ECO:0008006" key="4">
    <source>
        <dbReference type="Google" id="ProtNLM"/>
    </source>
</evidence>
<dbReference type="AlphaFoldDB" id="A0AAV1SU42"/>
<organism evidence="2 3">
    <name type="scientific">Dovyalis caffra</name>
    <dbReference type="NCBI Taxonomy" id="77055"/>
    <lineage>
        <taxon>Eukaryota</taxon>
        <taxon>Viridiplantae</taxon>
        <taxon>Streptophyta</taxon>
        <taxon>Embryophyta</taxon>
        <taxon>Tracheophyta</taxon>
        <taxon>Spermatophyta</taxon>
        <taxon>Magnoliopsida</taxon>
        <taxon>eudicotyledons</taxon>
        <taxon>Gunneridae</taxon>
        <taxon>Pentapetalae</taxon>
        <taxon>rosids</taxon>
        <taxon>fabids</taxon>
        <taxon>Malpighiales</taxon>
        <taxon>Salicaceae</taxon>
        <taxon>Flacourtieae</taxon>
        <taxon>Dovyalis</taxon>
    </lineage>
</organism>